<evidence type="ECO:0000259" key="3">
    <source>
        <dbReference type="PROSITE" id="PS51194"/>
    </source>
</evidence>
<dbReference type="InterPro" id="IPR049730">
    <property type="entry name" value="SNF2/RAD54-like_C"/>
</dbReference>
<feature type="non-terminal residue" evidence="4">
    <location>
        <position position="97"/>
    </location>
</feature>
<evidence type="ECO:0000256" key="1">
    <source>
        <dbReference type="ARBA" id="ARBA00007025"/>
    </source>
</evidence>
<proteinExistence type="inferred from homology"/>
<organism evidence="4 5">
    <name type="scientific">Cirrhinus mrigala</name>
    <name type="common">Mrigala</name>
    <dbReference type="NCBI Taxonomy" id="683832"/>
    <lineage>
        <taxon>Eukaryota</taxon>
        <taxon>Metazoa</taxon>
        <taxon>Chordata</taxon>
        <taxon>Craniata</taxon>
        <taxon>Vertebrata</taxon>
        <taxon>Euteleostomi</taxon>
        <taxon>Actinopterygii</taxon>
        <taxon>Neopterygii</taxon>
        <taxon>Teleostei</taxon>
        <taxon>Ostariophysi</taxon>
        <taxon>Cypriniformes</taxon>
        <taxon>Cyprinidae</taxon>
        <taxon>Labeoninae</taxon>
        <taxon>Labeonini</taxon>
        <taxon>Cirrhinus</taxon>
    </lineage>
</organism>
<dbReference type="Gene3D" id="3.40.50.300">
    <property type="entry name" value="P-loop containing nucleotide triphosphate hydrolases"/>
    <property type="match status" value="1"/>
</dbReference>
<dbReference type="Proteomes" id="UP001529510">
    <property type="component" value="Unassembled WGS sequence"/>
</dbReference>
<evidence type="ECO:0000313" key="5">
    <source>
        <dbReference type="Proteomes" id="UP001529510"/>
    </source>
</evidence>
<keyword evidence="2" id="KW-0378">Hydrolase</keyword>
<accession>A0ABD0Q9B1</accession>
<dbReference type="PROSITE" id="PS51194">
    <property type="entry name" value="HELICASE_CTER"/>
    <property type="match status" value="1"/>
</dbReference>
<comment type="similarity">
    <text evidence="1">Belongs to the SNF2/RAD54 helicase family.</text>
</comment>
<feature type="domain" description="Helicase C-terminal" evidence="3">
    <location>
        <begin position="1"/>
        <end position="97"/>
    </location>
</feature>
<dbReference type="CDD" id="cd18793">
    <property type="entry name" value="SF2_C_SNF"/>
    <property type="match status" value="1"/>
</dbReference>
<dbReference type="SUPFAM" id="SSF52540">
    <property type="entry name" value="P-loop containing nucleoside triphosphate hydrolases"/>
    <property type="match status" value="1"/>
</dbReference>
<dbReference type="GO" id="GO:0016787">
    <property type="term" value="F:hydrolase activity"/>
    <property type="evidence" value="ECO:0007669"/>
    <property type="project" value="UniProtKB-KW"/>
</dbReference>
<gene>
    <name evidence="4" type="ORF">M9458_021658</name>
</gene>
<dbReference type="AlphaFoldDB" id="A0ABD0Q9B1"/>
<dbReference type="InterPro" id="IPR027417">
    <property type="entry name" value="P-loop_NTPase"/>
</dbReference>
<comment type="caution">
    <text evidence="4">The sequence shown here is derived from an EMBL/GenBank/DDBJ whole genome shotgun (WGS) entry which is preliminary data.</text>
</comment>
<evidence type="ECO:0000256" key="2">
    <source>
        <dbReference type="ARBA" id="ARBA00022801"/>
    </source>
</evidence>
<evidence type="ECO:0000313" key="4">
    <source>
        <dbReference type="EMBL" id="KAL0182283.1"/>
    </source>
</evidence>
<sequence>IGLIDQFNTDQDIFVFLLSTRAGGLGINLTSANVVILHDIDCNPYNDKQAEGRCHRVGQTRTVKVIKLISKDSIEDAMLRIGERKLKLEQDMTSTQE</sequence>
<name>A0ABD0Q9B1_CIRMR</name>
<dbReference type="PANTHER" id="PTHR10799">
    <property type="entry name" value="SNF2/RAD54 HELICASE FAMILY"/>
    <property type="match status" value="1"/>
</dbReference>
<dbReference type="EMBL" id="JAMKFB020000010">
    <property type="protein sequence ID" value="KAL0182283.1"/>
    <property type="molecule type" value="Genomic_DNA"/>
</dbReference>
<feature type="non-terminal residue" evidence="4">
    <location>
        <position position="1"/>
    </location>
</feature>
<protein>
    <recommendedName>
        <fullName evidence="3">Helicase C-terminal domain-containing protein</fullName>
    </recommendedName>
</protein>
<reference evidence="4 5" key="1">
    <citation type="submission" date="2024-05" db="EMBL/GenBank/DDBJ databases">
        <title>Genome sequencing and assembly of Indian major carp, Cirrhinus mrigala (Hamilton, 1822).</title>
        <authorList>
            <person name="Mohindra V."/>
            <person name="Chowdhury L.M."/>
            <person name="Lal K."/>
            <person name="Jena J.K."/>
        </authorList>
    </citation>
    <scope>NUCLEOTIDE SEQUENCE [LARGE SCALE GENOMIC DNA]</scope>
    <source>
        <strain evidence="4">CM1030</strain>
        <tissue evidence="4">Blood</tissue>
    </source>
</reference>
<dbReference type="Pfam" id="PF00271">
    <property type="entry name" value="Helicase_C"/>
    <property type="match status" value="1"/>
</dbReference>
<keyword evidence="5" id="KW-1185">Reference proteome</keyword>
<dbReference type="InterPro" id="IPR001650">
    <property type="entry name" value="Helicase_C-like"/>
</dbReference>